<sequence length="52" mass="6412">MIRRCQCKCVGRDPDCRDVDVRLRVDLWMCRRCRWHWDQGVDFMLEEGEELP</sequence>
<dbReference type="EMBL" id="LAZR01006526">
    <property type="protein sequence ID" value="KKM91477.1"/>
    <property type="molecule type" value="Genomic_DNA"/>
</dbReference>
<evidence type="ECO:0000313" key="1">
    <source>
        <dbReference type="EMBL" id="KKM91477.1"/>
    </source>
</evidence>
<reference evidence="1" key="1">
    <citation type="journal article" date="2015" name="Nature">
        <title>Complex archaea that bridge the gap between prokaryotes and eukaryotes.</title>
        <authorList>
            <person name="Spang A."/>
            <person name="Saw J.H."/>
            <person name="Jorgensen S.L."/>
            <person name="Zaremba-Niedzwiedzka K."/>
            <person name="Martijn J."/>
            <person name="Lind A.E."/>
            <person name="van Eijk R."/>
            <person name="Schleper C."/>
            <person name="Guy L."/>
            <person name="Ettema T.J."/>
        </authorList>
    </citation>
    <scope>NUCLEOTIDE SEQUENCE</scope>
</reference>
<comment type="caution">
    <text evidence="1">The sequence shown here is derived from an EMBL/GenBank/DDBJ whole genome shotgun (WGS) entry which is preliminary data.</text>
</comment>
<protein>
    <submittedName>
        <fullName evidence="1">Uncharacterized protein</fullName>
    </submittedName>
</protein>
<accession>A0A0F9PDP2</accession>
<proteinExistence type="predicted"/>
<organism evidence="1">
    <name type="scientific">marine sediment metagenome</name>
    <dbReference type="NCBI Taxonomy" id="412755"/>
    <lineage>
        <taxon>unclassified sequences</taxon>
        <taxon>metagenomes</taxon>
        <taxon>ecological metagenomes</taxon>
    </lineage>
</organism>
<gene>
    <name evidence="1" type="ORF">LCGC14_1228160</name>
</gene>
<name>A0A0F9PDP2_9ZZZZ</name>
<dbReference type="AlphaFoldDB" id="A0A0F9PDP2"/>